<feature type="domain" description="Aminoglycoside phosphotransferase" evidence="1">
    <location>
        <begin position="110"/>
        <end position="156"/>
    </location>
</feature>
<sequence length="239" mass="26072">MTYSQVAVLSDGVHRSTGEWTPSVHAVLRALEGSGIAGIPRVLGFDEQRREVLSFVDGVVPDFPMPPWLWTDAAVTSSASLLRKLHDASAPLVAALMGDEVWRSPIHDPVEVICHNDFAPYNLAYRDGICVGAIDFDTVSPGPRLWDLAYLAYRIVPLTAPGTEDDVDLSTSERERRLELLLTAYGTDATADSLKAVAFERLLELAAFSDRRAVDEAEPDFARHAEQYRADAAHLAAAG</sequence>
<organism evidence="2 3">
    <name type="scientific">Orlajensenia flava</name>
    <dbReference type="NCBI Taxonomy" id="2565934"/>
    <lineage>
        <taxon>Bacteria</taxon>
        <taxon>Bacillati</taxon>
        <taxon>Actinomycetota</taxon>
        <taxon>Actinomycetes</taxon>
        <taxon>Micrococcales</taxon>
        <taxon>Microbacteriaceae</taxon>
        <taxon>Orlajensenia</taxon>
    </lineage>
</organism>
<evidence type="ECO:0000313" key="3">
    <source>
        <dbReference type="Proteomes" id="UP000307380"/>
    </source>
</evidence>
<gene>
    <name evidence="2" type="ORF">E6C70_07370</name>
</gene>
<dbReference type="EMBL" id="SSSN01000004">
    <property type="protein sequence ID" value="THG34635.1"/>
    <property type="molecule type" value="Genomic_DNA"/>
</dbReference>
<name>A0A4S4FXC7_9MICO</name>
<dbReference type="SUPFAM" id="SSF56112">
    <property type="entry name" value="Protein kinase-like (PK-like)"/>
    <property type="match status" value="1"/>
</dbReference>
<dbReference type="Pfam" id="PF01636">
    <property type="entry name" value="APH"/>
    <property type="match status" value="1"/>
</dbReference>
<keyword evidence="3" id="KW-1185">Reference proteome</keyword>
<dbReference type="InterPro" id="IPR002575">
    <property type="entry name" value="Aminoglycoside_PTrfase"/>
</dbReference>
<dbReference type="Gene3D" id="3.90.1200.10">
    <property type="match status" value="1"/>
</dbReference>
<comment type="caution">
    <text evidence="2">The sequence shown here is derived from an EMBL/GenBank/DDBJ whole genome shotgun (WGS) entry which is preliminary data.</text>
</comment>
<dbReference type="OrthoDB" id="236897at2"/>
<reference evidence="2 3" key="1">
    <citation type="submission" date="2019-04" db="EMBL/GenBank/DDBJ databases">
        <authorList>
            <person name="Jiang L."/>
        </authorList>
    </citation>
    <scope>NUCLEOTIDE SEQUENCE [LARGE SCALE GENOMIC DNA]</scope>
    <source>
        <strain evidence="2 3">YIM 131861</strain>
    </source>
</reference>
<protein>
    <recommendedName>
        <fullName evidence="1">Aminoglycoside phosphotransferase domain-containing protein</fullName>
    </recommendedName>
</protein>
<proteinExistence type="predicted"/>
<accession>A0A4S4FXC7</accession>
<dbReference type="AlphaFoldDB" id="A0A4S4FXC7"/>
<evidence type="ECO:0000259" key="1">
    <source>
        <dbReference type="Pfam" id="PF01636"/>
    </source>
</evidence>
<dbReference type="Proteomes" id="UP000307380">
    <property type="component" value="Unassembled WGS sequence"/>
</dbReference>
<evidence type="ECO:0000313" key="2">
    <source>
        <dbReference type="EMBL" id="THG34635.1"/>
    </source>
</evidence>
<dbReference type="RefSeq" id="WP_136423848.1">
    <property type="nucleotide sequence ID" value="NZ_OZ241748.1"/>
</dbReference>
<dbReference type="InterPro" id="IPR011009">
    <property type="entry name" value="Kinase-like_dom_sf"/>
</dbReference>